<dbReference type="FunFam" id="3.30.160.60:FF:001537">
    <property type="entry name" value="Tramtrack, isoform C"/>
    <property type="match status" value="1"/>
</dbReference>
<feature type="region of interest" description="Disordered" evidence="6">
    <location>
        <begin position="590"/>
        <end position="652"/>
    </location>
</feature>
<dbReference type="SMART" id="SM00355">
    <property type="entry name" value="ZnF_C2H2"/>
    <property type="match status" value="2"/>
</dbReference>
<dbReference type="PANTHER" id="PTHR23110:SF82">
    <property type="entry name" value="PROTEIN TRAMTRACK, ALPHA ISOFORM"/>
    <property type="match status" value="1"/>
</dbReference>
<dbReference type="PROSITE" id="PS00028">
    <property type="entry name" value="ZINC_FINGER_C2H2_1"/>
    <property type="match status" value="2"/>
</dbReference>
<dbReference type="EMBL" id="GAMC01010289">
    <property type="protein sequence ID" value="JAB96266.1"/>
    <property type="molecule type" value="mRNA"/>
</dbReference>
<accession>W8BSK6</accession>
<evidence type="ECO:0000313" key="9">
    <source>
        <dbReference type="EMBL" id="JAB96266.1"/>
    </source>
</evidence>
<dbReference type="PROSITE" id="PS50157">
    <property type="entry name" value="ZINC_FINGER_C2H2_2"/>
    <property type="match status" value="2"/>
</dbReference>
<dbReference type="EMBL" id="GAMC01010290">
    <property type="protein sequence ID" value="JAB96265.1"/>
    <property type="molecule type" value="mRNA"/>
</dbReference>
<keyword evidence="5" id="KW-0862">Zinc</keyword>
<dbReference type="SUPFAM" id="SSF57667">
    <property type="entry name" value="beta-beta-alpha zinc fingers"/>
    <property type="match status" value="2"/>
</dbReference>
<dbReference type="SMART" id="SM00225">
    <property type="entry name" value="BTB"/>
    <property type="match status" value="1"/>
</dbReference>
<organism evidence="9">
    <name type="scientific">Ceratitis capitata</name>
    <name type="common">Mediterranean fruit fly</name>
    <name type="synonym">Tephritis capitata</name>
    <dbReference type="NCBI Taxonomy" id="7213"/>
    <lineage>
        <taxon>Eukaryota</taxon>
        <taxon>Metazoa</taxon>
        <taxon>Ecdysozoa</taxon>
        <taxon>Arthropoda</taxon>
        <taxon>Hexapoda</taxon>
        <taxon>Insecta</taxon>
        <taxon>Pterygota</taxon>
        <taxon>Neoptera</taxon>
        <taxon>Endopterygota</taxon>
        <taxon>Diptera</taxon>
        <taxon>Brachycera</taxon>
        <taxon>Muscomorpha</taxon>
        <taxon>Tephritoidea</taxon>
        <taxon>Tephritidae</taxon>
        <taxon>Ceratitis</taxon>
        <taxon>Ceratitis</taxon>
    </lineage>
</organism>
<gene>
    <name evidence="9" type="primary">TTKB</name>
</gene>
<dbReference type="FunFam" id="3.30.160.60:FF:001861">
    <property type="entry name" value="Protein tramtrack, beta isoform"/>
    <property type="match status" value="1"/>
</dbReference>
<proteinExistence type="evidence at transcript level"/>
<dbReference type="InterPro" id="IPR011333">
    <property type="entry name" value="SKP1/BTB/POZ_sf"/>
</dbReference>
<feature type="domain" description="BTB" evidence="7">
    <location>
        <begin position="33"/>
        <end position="98"/>
    </location>
</feature>
<dbReference type="GO" id="GO:0061061">
    <property type="term" value="P:muscle structure development"/>
    <property type="evidence" value="ECO:0007669"/>
    <property type="project" value="UniProtKB-ARBA"/>
</dbReference>
<dbReference type="GO" id="GO:0042051">
    <property type="term" value="P:compound eye photoreceptor development"/>
    <property type="evidence" value="ECO:0007669"/>
    <property type="project" value="UniProtKB-ARBA"/>
</dbReference>
<feature type="region of interest" description="Disordered" evidence="6">
    <location>
        <begin position="118"/>
        <end position="137"/>
    </location>
</feature>
<feature type="compositionally biased region" description="Basic and acidic residues" evidence="6">
    <location>
        <begin position="249"/>
        <end position="268"/>
    </location>
</feature>
<evidence type="ECO:0000256" key="1">
    <source>
        <dbReference type="ARBA" id="ARBA00004123"/>
    </source>
</evidence>
<dbReference type="AlphaFoldDB" id="W8BSK6"/>
<dbReference type="GO" id="GO:0045466">
    <property type="term" value="P:R7 cell differentiation"/>
    <property type="evidence" value="ECO:0007669"/>
    <property type="project" value="UniProtKB-ARBA"/>
</dbReference>
<dbReference type="InterPro" id="IPR013087">
    <property type="entry name" value="Znf_C2H2_type"/>
</dbReference>
<dbReference type="EMBL" id="GAMC01010291">
    <property type="protein sequence ID" value="JAB96264.1"/>
    <property type="molecule type" value="mRNA"/>
</dbReference>
<evidence type="ECO:0000256" key="6">
    <source>
        <dbReference type="SAM" id="MobiDB-lite"/>
    </source>
</evidence>
<comment type="subcellular location">
    <subcellularLocation>
        <location evidence="1">Nucleus</location>
    </subcellularLocation>
</comment>
<feature type="compositionally biased region" description="Basic residues" evidence="6">
    <location>
        <begin position="196"/>
        <end position="205"/>
    </location>
</feature>
<evidence type="ECO:0000256" key="2">
    <source>
        <dbReference type="ARBA" id="ARBA00023015"/>
    </source>
</evidence>
<feature type="compositionally biased region" description="Low complexity" evidence="6">
    <location>
        <begin position="333"/>
        <end position="344"/>
    </location>
</feature>
<reference evidence="9" key="2">
    <citation type="journal article" date="2014" name="BMC Genomics">
        <title>A genomic perspective to assessing quality of mass-reared SIT flies used in Mediterranean fruit fly (Ceratitis capitata) eradication in California.</title>
        <authorList>
            <person name="Calla B."/>
            <person name="Hall B."/>
            <person name="Hou S."/>
            <person name="Geib S.M."/>
        </authorList>
    </citation>
    <scope>NUCLEOTIDE SEQUENCE</scope>
</reference>
<feature type="domain" description="C2H2-type" evidence="8">
    <location>
        <begin position="504"/>
        <end position="532"/>
    </location>
</feature>
<dbReference type="EMBL" id="GAMC01010288">
    <property type="protein sequence ID" value="JAB96267.1"/>
    <property type="molecule type" value="mRNA"/>
</dbReference>
<dbReference type="PANTHER" id="PTHR23110">
    <property type="entry name" value="BTB DOMAIN TRANSCRIPTION FACTOR"/>
    <property type="match status" value="1"/>
</dbReference>
<keyword evidence="4" id="KW-0539">Nucleus</keyword>
<dbReference type="Pfam" id="PF00096">
    <property type="entry name" value="zf-C2H2"/>
    <property type="match status" value="1"/>
</dbReference>
<name>W8BSK6_CERCA</name>
<dbReference type="EMBL" id="GAMC01010293">
    <property type="protein sequence ID" value="JAB96262.1"/>
    <property type="molecule type" value="mRNA"/>
</dbReference>
<dbReference type="GO" id="GO:0005634">
    <property type="term" value="C:nucleus"/>
    <property type="evidence" value="ECO:0007669"/>
    <property type="project" value="UniProtKB-SubCell"/>
</dbReference>
<dbReference type="InterPro" id="IPR051095">
    <property type="entry name" value="Dros_DevTransReg"/>
</dbReference>
<dbReference type="GO" id="GO:0002009">
    <property type="term" value="P:morphogenesis of an epithelium"/>
    <property type="evidence" value="ECO:0007669"/>
    <property type="project" value="UniProtKB-ARBA"/>
</dbReference>
<dbReference type="InterPro" id="IPR036236">
    <property type="entry name" value="Znf_C2H2_sf"/>
</dbReference>
<keyword evidence="5" id="KW-0863">Zinc-finger</keyword>
<reference evidence="9" key="1">
    <citation type="submission" date="2013-07" db="EMBL/GenBank/DDBJ databases">
        <authorList>
            <person name="Geib S."/>
        </authorList>
    </citation>
    <scope>NUCLEOTIDE SEQUENCE</scope>
</reference>
<dbReference type="SUPFAM" id="SSF54695">
    <property type="entry name" value="POZ domain"/>
    <property type="match status" value="1"/>
</dbReference>
<evidence type="ECO:0000256" key="3">
    <source>
        <dbReference type="ARBA" id="ARBA00023163"/>
    </source>
</evidence>
<dbReference type="Gene3D" id="3.30.710.10">
    <property type="entry name" value="Potassium Channel Kv1.1, Chain A"/>
    <property type="match status" value="1"/>
</dbReference>
<dbReference type="Pfam" id="PF00651">
    <property type="entry name" value="BTB"/>
    <property type="match status" value="1"/>
</dbReference>
<dbReference type="OrthoDB" id="19132at2759"/>
<protein>
    <submittedName>
        <fullName evidence="9">Protein tramtrack, beta isoform</fullName>
    </submittedName>
</protein>
<feature type="compositionally biased region" description="Basic and acidic residues" evidence="6">
    <location>
        <begin position="275"/>
        <end position="284"/>
    </location>
</feature>
<dbReference type="FunFam" id="3.30.710.10:FF:000091">
    <property type="entry name" value="Lola, isoform F"/>
    <property type="match status" value="1"/>
</dbReference>
<feature type="compositionally biased region" description="Pro residues" evidence="6">
    <location>
        <begin position="126"/>
        <end position="135"/>
    </location>
</feature>
<feature type="compositionally biased region" description="Low complexity" evidence="6">
    <location>
        <begin position="611"/>
        <end position="643"/>
    </location>
</feature>
<keyword evidence="5" id="KW-0479">Metal-binding</keyword>
<dbReference type="GO" id="GO:0045165">
    <property type="term" value="P:cell fate commitment"/>
    <property type="evidence" value="ECO:0007669"/>
    <property type="project" value="UniProtKB-ARBA"/>
</dbReference>
<dbReference type="Gene3D" id="3.30.160.60">
    <property type="entry name" value="Classic Zinc Finger"/>
    <property type="match status" value="2"/>
</dbReference>
<dbReference type="InterPro" id="IPR000210">
    <property type="entry name" value="BTB/POZ_dom"/>
</dbReference>
<keyword evidence="2" id="KW-0805">Transcription regulation</keyword>
<evidence type="ECO:0000259" key="8">
    <source>
        <dbReference type="PROSITE" id="PS50157"/>
    </source>
</evidence>
<feature type="domain" description="C2H2-type" evidence="8">
    <location>
        <begin position="534"/>
        <end position="562"/>
    </location>
</feature>
<dbReference type="CDD" id="cd18315">
    <property type="entry name" value="BTB_POZ_BAB-like"/>
    <property type="match status" value="1"/>
</dbReference>
<feature type="region of interest" description="Disordered" evidence="6">
    <location>
        <begin position="321"/>
        <end position="344"/>
    </location>
</feature>
<dbReference type="GO" id="GO:0006357">
    <property type="term" value="P:regulation of transcription by RNA polymerase II"/>
    <property type="evidence" value="ECO:0007669"/>
    <property type="project" value="TreeGrafter"/>
</dbReference>
<dbReference type="PROSITE" id="PS50097">
    <property type="entry name" value="BTB"/>
    <property type="match status" value="1"/>
</dbReference>
<evidence type="ECO:0000259" key="7">
    <source>
        <dbReference type="PROSITE" id="PS50097"/>
    </source>
</evidence>
<feature type="region of interest" description="Disordered" evidence="6">
    <location>
        <begin position="193"/>
        <end position="302"/>
    </location>
</feature>
<dbReference type="EMBL" id="GAMC01010292">
    <property type="protein sequence ID" value="JAB96263.1"/>
    <property type="molecule type" value="mRNA"/>
</dbReference>
<evidence type="ECO:0000256" key="4">
    <source>
        <dbReference type="ARBA" id="ARBA00023242"/>
    </source>
</evidence>
<keyword evidence="3" id="KW-0804">Transcription</keyword>
<sequence length="652" mass="69812">MKMASQRFCLRWNNHQSNLLSVFDQLLHAETFTDVTLAVDGQYLKAHKMVLSACSPYFNALFVHHPEKHPIVILKDVPYSDMKSLLDFMYRGEVSVDQERLTAFLRVAESLRIKGLTEVNDDKPSPVAPTPPPPQLQRIQPYLVQQQQQRSKSQNSLLASSNAGAGGLAGAAALAGGQQAQQQQQSLLSSALASMPKRKRGRPRRLSGSSNGTGNDYDEFDRDGMMNDSEMGDCKMGDSYSGNDDGSDDNQRDGGDTRDPSESRDSVSHSKKSKLKDNKSKQTENDNSTSDGNDSDCDDQMDTSYMEPQLMLDEYDEPVEFKFDPNATSSPSQQNNTAALAAQAQQQQMERQLLLAQQKKQQLAEAAALAAGGLPGTVTLLNSMVSIPKLTPIGKVSKVKVNKRTKLKQNGVSGGNATGSENKNISNEYMDMFNVNYIGANANAAQAATQSNKLKGALSGTTTCNTVSSPSAKTKLNTSGGALPEGEAEGSVRDYCTKEGEHTYRCKVCSRVYTHISNFCRHYVTSHKRNVKVYPCPFCYKEFTRKDNMTAHVKIIHKIENPSTALANASAVVAAAAAAGLTSSSAPQSAAASTASTPTPPDLATQSSNHSVTGVSTAVASTASSTSSSSTSSSTASLALGAGRLPEAATAQ</sequence>
<dbReference type="GO" id="GO:0008270">
    <property type="term" value="F:zinc ion binding"/>
    <property type="evidence" value="ECO:0007669"/>
    <property type="project" value="UniProtKB-KW"/>
</dbReference>
<dbReference type="GO" id="GO:0048477">
    <property type="term" value="P:oogenesis"/>
    <property type="evidence" value="ECO:0007669"/>
    <property type="project" value="UniProtKB-ARBA"/>
</dbReference>
<evidence type="ECO:0000256" key="5">
    <source>
        <dbReference type="PROSITE-ProRule" id="PRU00042"/>
    </source>
</evidence>